<sequence>MSGLYVTLGVVIIIYLIILFMLIREILSIN</sequence>
<keyword evidence="1" id="KW-0812">Transmembrane</keyword>
<keyword evidence="1" id="KW-0472">Membrane</keyword>
<protein>
    <submittedName>
        <fullName evidence="2">Uncharacterized protein</fullName>
    </submittedName>
</protein>
<evidence type="ECO:0000313" key="3">
    <source>
        <dbReference type="Proteomes" id="UP001057221"/>
    </source>
</evidence>
<dbReference type="EMBL" id="ON529855">
    <property type="protein sequence ID" value="USN14563.1"/>
    <property type="molecule type" value="Genomic_DNA"/>
</dbReference>
<organism evidence="2 3">
    <name type="scientific">Brevundimonas phage vB_BpoS-Domovoi</name>
    <dbReference type="NCBI Taxonomy" id="2948598"/>
    <lineage>
        <taxon>Viruses</taxon>
        <taxon>Duplodnaviria</taxon>
        <taxon>Heunggongvirae</taxon>
        <taxon>Uroviricota</taxon>
        <taxon>Caudoviricetes</taxon>
        <taxon>Jeanschmidtviridae</taxon>
        <taxon>Marchewkavirus</taxon>
        <taxon>Marchewkavirus domovoi</taxon>
    </lineage>
</organism>
<keyword evidence="1" id="KW-1133">Transmembrane helix</keyword>
<reference evidence="2 3" key="1">
    <citation type="submission" date="2022-05" db="EMBL/GenBank/DDBJ databases">
        <authorList>
            <person name="Friedrich I."/>
            <person name="Poehlein A."/>
            <person name="Schneider D."/>
            <person name="Hertel R."/>
            <person name="Daniel R."/>
        </authorList>
    </citation>
    <scope>NUCLEOTIDE SEQUENCE [LARGE SCALE GENOMIC DNA]</scope>
</reference>
<accession>A0A9E7MQN2</accession>
<evidence type="ECO:0000313" key="2">
    <source>
        <dbReference type="EMBL" id="USN14563.1"/>
    </source>
</evidence>
<feature type="transmembrane region" description="Helical" evidence="1">
    <location>
        <begin position="6"/>
        <end position="23"/>
    </location>
</feature>
<gene>
    <name evidence="2" type="ORF">DOMOVOI_00880</name>
</gene>
<proteinExistence type="predicted"/>
<keyword evidence="3" id="KW-1185">Reference proteome</keyword>
<name>A0A9E7MQN2_9CAUD</name>
<dbReference type="Proteomes" id="UP001057221">
    <property type="component" value="Segment"/>
</dbReference>
<evidence type="ECO:0000256" key="1">
    <source>
        <dbReference type="SAM" id="Phobius"/>
    </source>
</evidence>